<gene>
    <name evidence="2" type="ordered locus">PACID_15980</name>
</gene>
<dbReference type="Proteomes" id="UP000000214">
    <property type="component" value="Chromosome"/>
</dbReference>
<evidence type="ECO:0000313" key="3">
    <source>
        <dbReference type="Proteomes" id="UP000000214"/>
    </source>
</evidence>
<organism evidence="2 3">
    <name type="scientific">Acidipropionibacterium acidipropionici (strain ATCC 4875 / DSM 20272 / JCM 6432 / NBRC 12425 / NCIMB 8070 / 4)</name>
    <name type="common">Propionibacterium acidipropionici</name>
    <dbReference type="NCBI Taxonomy" id="1171373"/>
    <lineage>
        <taxon>Bacteria</taxon>
        <taxon>Bacillati</taxon>
        <taxon>Actinomycetota</taxon>
        <taxon>Actinomycetes</taxon>
        <taxon>Propionibacteriales</taxon>
        <taxon>Propionibacteriaceae</taxon>
        <taxon>Acidipropionibacterium</taxon>
    </lineage>
</organism>
<dbReference type="EMBL" id="CP003493">
    <property type="protein sequence ID" value="AFV89411.1"/>
    <property type="molecule type" value="Genomic_DNA"/>
</dbReference>
<sequence>MEETTPPRRFAPASSGGGSPLWRVSVAGHPLRIPTVTEPGTVARFLLGRVRVRWVD</sequence>
<evidence type="ECO:0000313" key="2">
    <source>
        <dbReference type="EMBL" id="AFV89411.1"/>
    </source>
</evidence>
<name>K7RSQ0_ACIA4</name>
<proteinExistence type="predicted"/>
<protein>
    <submittedName>
        <fullName evidence="2">Uncharacterized protein</fullName>
    </submittedName>
</protein>
<feature type="region of interest" description="Disordered" evidence="1">
    <location>
        <begin position="1"/>
        <end position="21"/>
    </location>
</feature>
<dbReference type="KEGG" id="pbo:PACID_15980"/>
<accession>K7RSQ0</accession>
<evidence type="ECO:0000256" key="1">
    <source>
        <dbReference type="SAM" id="MobiDB-lite"/>
    </source>
</evidence>
<dbReference type="AlphaFoldDB" id="K7RSQ0"/>
<dbReference type="HOGENOM" id="CLU_3010606_0_0_11"/>
<dbReference type="PATRIC" id="fig|1171373.8.peg.1582"/>
<reference evidence="2 3" key="1">
    <citation type="journal article" date="2012" name="BMC Genomics">
        <title>The genome sequence of Propionibacterium acidipropionici provides insights into its biotechnological and industrial potential.</title>
        <authorList>
            <person name="Parizzi L.P."/>
            <person name="Grassi M.C."/>
            <person name="Llerena L.A."/>
            <person name="Carazzolle M.F."/>
            <person name="Queiroz V.L."/>
            <person name="Lunardi I."/>
            <person name="Zeidler A.F."/>
            <person name="Teixeira P.J."/>
            <person name="Mieczkowski P."/>
            <person name="Rincones J."/>
            <person name="Pereira G.A."/>
        </authorList>
    </citation>
    <scope>NUCLEOTIDE SEQUENCE [LARGE SCALE GENOMIC DNA]</scope>
    <source>
        <strain evidence="3">ATCC 4875 / DSM 20272 / JCM 6432 / NBRC 12425 / NCIMB 8070</strain>
    </source>
</reference>